<dbReference type="PANTHER" id="PTHR23506">
    <property type="entry name" value="GH10249P"/>
    <property type="match status" value="1"/>
</dbReference>
<reference evidence="8 9" key="1">
    <citation type="submission" date="2020-12" db="EMBL/GenBank/DDBJ databases">
        <title>Metabolic potential, ecology and presence of endohyphal bacteria is reflected in genomic diversity of Mucoromycotina.</title>
        <authorList>
            <person name="Muszewska A."/>
            <person name="Okrasinska A."/>
            <person name="Steczkiewicz K."/>
            <person name="Drgas O."/>
            <person name="Orlowska M."/>
            <person name="Perlinska-Lenart U."/>
            <person name="Aleksandrzak-Piekarczyk T."/>
            <person name="Szatraj K."/>
            <person name="Zielenkiewicz U."/>
            <person name="Pilsyk S."/>
            <person name="Malc E."/>
            <person name="Mieczkowski P."/>
            <person name="Kruszewska J.S."/>
            <person name="Biernat P."/>
            <person name="Pawlowska J."/>
        </authorList>
    </citation>
    <scope>NUCLEOTIDE SEQUENCE [LARGE SCALE GENOMIC DNA]</scope>
    <source>
        <strain evidence="8 9">CBS 142.35</strain>
    </source>
</reference>
<name>A0A8H7S690_9FUNG</name>
<accession>A0A8H7S690</accession>
<keyword evidence="5 6" id="KW-0472">Membrane</keyword>
<dbReference type="InterPro" id="IPR020846">
    <property type="entry name" value="MFS_dom"/>
</dbReference>
<dbReference type="Pfam" id="PF07690">
    <property type="entry name" value="MFS_1"/>
    <property type="match status" value="2"/>
</dbReference>
<sequence>MILQSQQNRKRPLGLKYRSSNAFALFTVSFALFTDMITYTVVIPIMAFVVDAMQNGLSPSSFDGKKDSAEIHDSGETSKVTGTLLMFYGIGLLIGSPILGYMGDRMTGRKWPMMVGILALFLSTFLFLYGTQLWFFAAARFLQGLSNACIWILGICVLVDNFPQRVLGKVMSIVSVANTIGLSTGSPIGALTATDLLLRLTLVERRNSPKEWFESSLKGDCNETLQEYTPSINIEKETTREQICQSLSSTFNNFSCEKTNKTIQKAENSILISEDDDNNNKNKINQQQGFKMTRLLLYPRFLTAVYIYFLSGMSYNIFEPTLTVHLAHEWNYNSSQIGLIFLAQNIFKLIAAPISGIVYDRYGPKWFTFVTMLSCGISIIGMGIPNYNTAGGIIPLVFALVLVGSFTVAFTVPSLPEIAHCVTRINNGSNDGHARSYGLYTAVFGLGAFCGPLLGGFLYDRIGFLWLCIVIAFVMFLSAPIALIFTGERKSISFKTTFKCIY</sequence>
<evidence type="ECO:0000256" key="5">
    <source>
        <dbReference type="ARBA" id="ARBA00023136"/>
    </source>
</evidence>
<feature type="transmembrane region" description="Helical" evidence="6">
    <location>
        <begin position="295"/>
        <end position="317"/>
    </location>
</feature>
<keyword evidence="9" id="KW-1185">Reference proteome</keyword>
<dbReference type="EMBL" id="JAEPRB010000088">
    <property type="protein sequence ID" value="KAG2222253.1"/>
    <property type="molecule type" value="Genomic_DNA"/>
</dbReference>
<dbReference type="PROSITE" id="PS50850">
    <property type="entry name" value="MFS"/>
    <property type="match status" value="1"/>
</dbReference>
<feature type="transmembrane region" description="Helical" evidence="6">
    <location>
        <begin position="21"/>
        <end position="50"/>
    </location>
</feature>
<comment type="subcellular location">
    <subcellularLocation>
        <location evidence="1">Membrane</location>
        <topology evidence="1">Multi-pass membrane protein</topology>
    </subcellularLocation>
</comment>
<keyword evidence="4 6" id="KW-1133">Transmembrane helix</keyword>
<evidence type="ECO:0000313" key="9">
    <source>
        <dbReference type="Proteomes" id="UP000646827"/>
    </source>
</evidence>
<feature type="transmembrane region" description="Helical" evidence="6">
    <location>
        <begin position="337"/>
        <end position="359"/>
    </location>
</feature>
<evidence type="ECO:0000256" key="4">
    <source>
        <dbReference type="ARBA" id="ARBA00022989"/>
    </source>
</evidence>
<evidence type="ECO:0000256" key="2">
    <source>
        <dbReference type="ARBA" id="ARBA00022448"/>
    </source>
</evidence>
<dbReference type="PANTHER" id="PTHR23506:SF23">
    <property type="entry name" value="GH10249P"/>
    <property type="match status" value="1"/>
</dbReference>
<keyword evidence="2" id="KW-0813">Transport</keyword>
<dbReference type="GO" id="GO:0016020">
    <property type="term" value="C:membrane"/>
    <property type="evidence" value="ECO:0007669"/>
    <property type="project" value="UniProtKB-SubCell"/>
</dbReference>
<proteinExistence type="predicted"/>
<evidence type="ECO:0000259" key="7">
    <source>
        <dbReference type="PROSITE" id="PS50850"/>
    </source>
</evidence>
<evidence type="ECO:0000313" key="8">
    <source>
        <dbReference type="EMBL" id="KAG2222253.1"/>
    </source>
</evidence>
<dbReference type="InterPro" id="IPR036259">
    <property type="entry name" value="MFS_trans_sf"/>
</dbReference>
<comment type="caution">
    <text evidence="8">The sequence shown here is derived from an EMBL/GenBank/DDBJ whole genome shotgun (WGS) entry which is preliminary data.</text>
</comment>
<evidence type="ECO:0000256" key="6">
    <source>
        <dbReference type="SAM" id="Phobius"/>
    </source>
</evidence>
<dbReference type="GO" id="GO:0022857">
    <property type="term" value="F:transmembrane transporter activity"/>
    <property type="evidence" value="ECO:0007669"/>
    <property type="project" value="InterPro"/>
</dbReference>
<keyword evidence="3 6" id="KW-0812">Transmembrane</keyword>
<feature type="transmembrane region" description="Helical" evidence="6">
    <location>
        <begin position="141"/>
        <end position="162"/>
    </location>
</feature>
<dbReference type="Proteomes" id="UP000646827">
    <property type="component" value="Unassembled WGS sequence"/>
</dbReference>
<dbReference type="CDD" id="cd17325">
    <property type="entry name" value="MFS_MdtG_SLC18_like"/>
    <property type="match status" value="1"/>
</dbReference>
<feature type="transmembrane region" description="Helical" evidence="6">
    <location>
        <begin position="437"/>
        <end position="458"/>
    </location>
</feature>
<dbReference type="Gene3D" id="1.20.1250.20">
    <property type="entry name" value="MFS general substrate transporter like domains"/>
    <property type="match status" value="2"/>
</dbReference>
<feature type="transmembrane region" description="Helical" evidence="6">
    <location>
        <begin position="115"/>
        <end position="135"/>
    </location>
</feature>
<organism evidence="8 9">
    <name type="scientific">Circinella minor</name>
    <dbReference type="NCBI Taxonomy" id="1195481"/>
    <lineage>
        <taxon>Eukaryota</taxon>
        <taxon>Fungi</taxon>
        <taxon>Fungi incertae sedis</taxon>
        <taxon>Mucoromycota</taxon>
        <taxon>Mucoromycotina</taxon>
        <taxon>Mucoromycetes</taxon>
        <taxon>Mucorales</taxon>
        <taxon>Lichtheimiaceae</taxon>
        <taxon>Circinella</taxon>
    </lineage>
</organism>
<evidence type="ECO:0000256" key="3">
    <source>
        <dbReference type="ARBA" id="ARBA00022692"/>
    </source>
</evidence>
<dbReference type="InterPro" id="IPR050930">
    <property type="entry name" value="MFS_Vesicular_Transporter"/>
</dbReference>
<feature type="transmembrane region" description="Helical" evidence="6">
    <location>
        <begin position="464"/>
        <end position="485"/>
    </location>
</feature>
<dbReference type="AlphaFoldDB" id="A0A8H7S690"/>
<feature type="transmembrane region" description="Helical" evidence="6">
    <location>
        <begin position="366"/>
        <end position="387"/>
    </location>
</feature>
<evidence type="ECO:0000256" key="1">
    <source>
        <dbReference type="ARBA" id="ARBA00004141"/>
    </source>
</evidence>
<protein>
    <recommendedName>
        <fullName evidence="7">Major facilitator superfamily (MFS) profile domain-containing protein</fullName>
    </recommendedName>
</protein>
<dbReference type="SUPFAM" id="SSF103473">
    <property type="entry name" value="MFS general substrate transporter"/>
    <property type="match status" value="1"/>
</dbReference>
<dbReference type="InterPro" id="IPR011701">
    <property type="entry name" value="MFS"/>
</dbReference>
<feature type="domain" description="Major facilitator superfamily (MFS) profile" evidence="7">
    <location>
        <begin position="24"/>
        <end position="490"/>
    </location>
</feature>
<gene>
    <name evidence="8" type="ORF">INT45_010666</name>
</gene>
<dbReference type="OrthoDB" id="5086884at2759"/>
<feature type="transmembrane region" description="Helical" evidence="6">
    <location>
        <begin position="85"/>
        <end position="103"/>
    </location>
</feature>
<feature type="transmembrane region" description="Helical" evidence="6">
    <location>
        <begin position="393"/>
        <end position="416"/>
    </location>
</feature>